<accession>A0AA36JRS0</accession>
<dbReference type="AlphaFoldDB" id="A0AA36JRS0"/>
<organism evidence="2 3">
    <name type="scientific">Effrenium voratum</name>
    <dbReference type="NCBI Taxonomy" id="2562239"/>
    <lineage>
        <taxon>Eukaryota</taxon>
        <taxon>Sar</taxon>
        <taxon>Alveolata</taxon>
        <taxon>Dinophyceae</taxon>
        <taxon>Suessiales</taxon>
        <taxon>Symbiodiniaceae</taxon>
        <taxon>Effrenium</taxon>
    </lineage>
</organism>
<sequence>MEVCLEKGGLKQRPFERSSGLSKLQRRDLAEVVLEYCRPCAHLDSTLEGLCSDLEQIQWSEVAALASLGREAPPPSWLPNREEKPPKVQEPQEPLSRQTEIRQQTCSDTGGSPTANVPRVDGERKETAAERPAVPSLPLARAQADPAEVVQQRLQEILQRGQQERLDLRSLQATLQRLLIERVKLA</sequence>
<feature type="compositionally biased region" description="Polar residues" evidence="1">
    <location>
        <begin position="95"/>
        <end position="115"/>
    </location>
</feature>
<reference evidence="2" key="1">
    <citation type="submission" date="2023-08" db="EMBL/GenBank/DDBJ databases">
        <authorList>
            <person name="Chen Y."/>
            <person name="Shah S."/>
            <person name="Dougan E. K."/>
            <person name="Thang M."/>
            <person name="Chan C."/>
        </authorList>
    </citation>
    <scope>NUCLEOTIDE SEQUENCE</scope>
</reference>
<evidence type="ECO:0000313" key="3">
    <source>
        <dbReference type="Proteomes" id="UP001178507"/>
    </source>
</evidence>
<proteinExistence type="predicted"/>
<evidence type="ECO:0000256" key="1">
    <source>
        <dbReference type="SAM" id="MobiDB-lite"/>
    </source>
</evidence>
<feature type="compositionally biased region" description="Basic and acidic residues" evidence="1">
    <location>
        <begin position="120"/>
        <end position="129"/>
    </location>
</feature>
<protein>
    <submittedName>
        <fullName evidence="2">Uncharacterized protein</fullName>
    </submittedName>
</protein>
<gene>
    <name evidence="2" type="ORF">EVOR1521_LOCUS30893</name>
</gene>
<keyword evidence="3" id="KW-1185">Reference proteome</keyword>
<evidence type="ECO:0000313" key="2">
    <source>
        <dbReference type="EMBL" id="CAJ1409933.1"/>
    </source>
</evidence>
<feature type="region of interest" description="Disordered" evidence="1">
    <location>
        <begin position="70"/>
        <end position="141"/>
    </location>
</feature>
<comment type="caution">
    <text evidence="2">The sequence shown here is derived from an EMBL/GenBank/DDBJ whole genome shotgun (WGS) entry which is preliminary data.</text>
</comment>
<name>A0AA36JRS0_9DINO</name>
<dbReference type="Proteomes" id="UP001178507">
    <property type="component" value="Unassembled WGS sequence"/>
</dbReference>
<dbReference type="EMBL" id="CAUJNA010003794">
    <property type="protein sequence ID" value="CAJ1409933.1"/>
    <property type="molecule type" value="Genomic_DNA"/>
</dbReference>